<evidence type="ECO:0000256" key="3">
    <source>
        <dbReference type="ARBA" id="ARBA00022553"/>
    </source>
</evidence>
<dbReference type="GO" id="GO:0016036">
    <property type="term" value="P:cellular response to phosphate starvation"/>
    <property type="evidence" value="ECO:0007669"/>
    <property type="project" value="TreeGrafter"/>
</dbReference>
<name>A0A6S6TH67_9BACT</name>
<dbReference type="Gene3D" id="1.10.287.130">
    <property type="match status" value="1"/>
</dbReference>
<dbReference type="InterPro" id="IPR003661">
    <property type="entry name" value="HisK_dim/P_dom"/>
</dbReference>
<keyword evidence="6" id="KW-0902">Two-component regulatory system</keyword>
<feature type="transmembrane region" description="Helical" evidence="7">
    <location>
        <begin position="12"/>
        <end position="32"/>
    </location>
</feature>
<dbReference type="GO" id="GO:0005886">
    <property type="term" value="C:plasma membrane"/>
    <property type="evidence" value="ECO:0007669"/>
    <property type="project" value="TreeGrafter"/>
</dbReference>
<dbReference type="Gene3D" id="3.30.565.10">
    <property type="entry name" value="Histidine kinase-like ATPase, C-terminal domain"/>
    <property type="match status" value="1"/>
</dbReference>
<reference evidence="9" key="1">
    <citation type="submission" date="2020-01" db="EMBL/GenBank/DDBJ databases">
        <authorList>
            <person name="Meier V. D."/>
            <person name="Meier V D."/>
        </authorList>
    </citation>
    <scope>NUCLEOTIDE SEQUENCE</scope>
    <source>
        <strain evidence="9">HLG_WM_MAG_01</strain>
    </source>
</reference>
<dbReference type="PANTHER" id="PTHR45453">
    <property type="entry name" value="PHOSPHATE REGULON SENSOR PROTEIN PHOR"/>
    <property type="match status" value="1"/>
</dbReference>
<feature type="domain" description="Histidine kinase" evidence="8">
    <location>
        <begin position="184"/>
        <end position="382"/>
    </location>
</feature>
<keyword evidence="5 9" id="KW-0418">Kinase</keyword>
<dbReference type="InterPro" id="IPR003594">
    <property type="entry name" value="HATPase_dom"/>
</dbReference>
<accession>A0A6S6TH67</accession>
<dbReference type="GO" id="GO:0004721">
    <property type="term" value="F:phosphoprotein phosphatase activity"/>
    <property type="evidence" value="ECO:0007669"/>
    <property type="project" value="TreeGrafter"/>
</dbReference>
<evidence type="ECO:0000256" key="5">
    <source>
        <dbReference type="ARBA" id="ARBA00022777"/>
    </source>
</evidence>
<dbReference type="InterPro" id="IPR036097">
    <property type="entry name" value="HisK_dim/P_sf"/>
</dbReference>
<protein>
    <recommendedName>
        <fullName evidence="2">histidine kinase</fullName>
        <ecNumber evidence="2">2.7.13.3</ecNumber>
    </recommendedName>
</protein>
<evidence type="ECO:0000256" key="1">
    <source>
        <dbReference type="ARBA" id="ARBA00000085"/>
    </source>
</evidence>
<dbReference type="SUPFAM" id="SSF55874">
    <property type="entry name" value="ATPase domain of HSP90 chaperone/DNA topoisomerase II/histidine kinase"/>
    <property type="match status" value="1"/>
</dbReference>
<dbReference type="InterPro" id="IPR005467">
    <property type="entry name" value="His_kinase_dom"/>
</dbReference>
<evidence type="ECO:0000256" key="2">
    <source>
        <dbReference type="ARBA" id="ARBA00012438"/>
    </source>
</evidence>
<dbReference type="PROSITE" id="PS50109">
    <property type="entry name" value="HIS_KIN"/>
    <property type="match status" value="1"/>
</dbReference>
<gene>
    <name evidence="9" type="ORF">HELGO_WM14568</name>
</gene>
<keyword evidence="4" id="KW-0808">Transferase</keyword>
<evidence type="ECO:0000259" key="8">
    <source>
        <dbReference type="PROSITE" id="PS50109"/>
    </source>
</evidence>
<dbReference type="PANTHER" id="PTHR45453:SF1">
    <property type="entry name" value="PHOSPHATE REGULON SENSOR PROTEIN PHOR"/>
    <property type="match status" value="1"/>
</dbReference>
<dbReference type="InterPro" id="IPR004358">
    <property type="entry name" value="Sig_transdc_His_kin-like_C"/>
</dbReference>
<dbReference type="CDD" id="cd00075">
    <property type="entry name" value="HATPase"/>
    <property type="match status" value="1"/>
</dbReference>
<dbReference type="SUPFAM" id="SSF47384">
    <property type="entry name" value="Homodimeric domain of signal transducing histidine kinase"/>
    <property type="match status" value="1"/>
</dbReference>
<dbReference type="InterPro" id="IPR050351">
    <property type="entry name" value="BphY/WalK/GraS-like"/>
</dbReference>
<evidence type="ECO:0000256" key="4">
    <source>
        <dbReference type="ARBA" id="ARBA00022679"/>
    </source>
</evidence>
<dbReference type="EC" id="2.7.13.3" evidence="2"/>
<dbReference type="AlphaFoldDB" id="A0A6S6TH67"/>
<evidence type="ECO:0000256" key="6">
    <source>
        <dbReference type="ARBA" id="ARBA00023012"/>
    </source>
</evidence>
<proteinExistence type="predicted"/>
<comment type="catalytic activity">
    <reaction evidence="1">
        <text>ATP + protein L-histidine = ADP + protein N-phospho-L-histidine.</text>
        <dbReference type="EC" id="2.7.13.3"/>
    </reaction>
</comment>
<keyword evidence="7" id="KW-0472">Membrane</keyword>
<dbReference type="EMBL" id="CACVAS010000072">
    <property type="protein sequence ID" value="CAA6815807.1"/>
    <property type="molecule type" value="Genomic_DNA"/>
</dbReference>
<evidence type="ECO:0000313" key="9">
    <source>
        <dbReference type="EMBL" id="CAA6815807.1"/>
    </source>
</evidence>
<dbReference type="SMART" id="SM00387">
    <property type="entry name" value="HATPase_c"/>
    <property type="match status" value="1"/>
</dbReference>
<keyword evidence="7" id="KW-1133">Transmembrane helix</keyword>
<dbReference type="GO" id="GO:0000155">
    <property type="term" value="F:phosphorelay sensor kinase activity"/>
    <property type="evidence" value="ECO:0007669"/>
    <property type="project" value="InterPro"/>
</dbReference>
<keyword evidence="3" id="KW-0597">Phosphoprotein</keyword>
<organism evidence="9">
    <name type="scientific">uncultured Sulfurovum sp</name>
    <dbReference type="NCBI Taxonomy" id="269237"/>
    <lineage>
        <taxon>Bacteria</taxon>
        <taxon>Pseudomonadati</taxon>
        <taxon>Campylobacterota</taxon>
        <taxon>Epsilonproteobacteria</taxon>
        <taxon>Campylobacterales</taxon>
        <taxon>Sulfurovaceae</taxon>
        <taxon>Sulfurovum</taxon>
        <taxon>environmental samples</taxon>
    </lineage>
</organism>
<evidence type="ECO:0000256" key="7">
    <source>
        <dbReference type="SAM" id="Phobius"/>
    </source>
</evidence>
<feature type="transmembrane region" description="Helical" evidence="7">
    <location>
        <begin position="145"/>
        <end position="164"/>
    </location>
</feature>
<sequence length="382" mass="43286">MNDLEKRSFRSFLGLYIISSFLFIAFIGFWYYTAQKHALENETYYKLQHMADMKAGDIVMAHMTEAGLRELIVPDDIKLALIDTKGKVVQGELIESFTQKGTGYFEINGYNVFVSDAPKEHLGIAYVVTQSNSLLLELKTLQNTVLTLIIGSSIIMVIIAWVLSKLFMRPIRQKVEQIERFINDVTHELNTPITALTMATSQALKQKSYTQKTFKNISISTKQLYDIYSSLTYLNFSNSNEESAVIDIADSLQKSIVYYEPLCESKRITVDAELEEHIITIPEAQLQLLFGNLIGNAIKYSPRGTTITLRLKEGVFSIKDQGIGIDHDKQKDIFKRFKRGTEYSGGFGVGLNIVKSICDEYGIEIELDSVPNKGTEFKLRFP</sequence>
<dbReference type="PRINTS" id="PR00344">
    <property type="entry name" value="BCTRLSENSOR"/>
</dbReference>
<dbReference type="Pfam" id="PF02518">
    <property type="entry name" value="HATPase_c"/>
    <property type="match status" value="1"/>
</dbReference>
<dbReference type="CDD" id="cd00082">
    <property type="entry name" value="HisKA"/>
    <property type="match status" value="1"/>
</dbReference>
<keyword evidence="7" id="KW-0812">Transmembrane</keyword>
<dbReference type="InterPro" id="IPR036890">
    <property type="entry name" value="HATPase_C_sf"/>
</dbReference>